<dbReference type="Gene3D" id="3.10.450.50">
    <property type="match status" value="1"/>
</dbReference>
<organism evidence="2 3">
    <name type="scientific">Pseudomonas cavernae</name>
    <dbReference type="NCBI Taxonomy" id="2320867"/>
    <lineage>
        <taxon>Bacteria</taxon>
        <taxon>Pseudomonadati</taxon>
        <taxon>Pseudomonadota</taxon>
        <taxon>Gammaproteobacteria</taxon>
        <taxon>Pseudomonadales</taxon>
        <taxon>Pseudomonadaceae</taxon>
        <taxon>Pseudomonas</taxon>
    </lineage>
</organism>
<gene>
    <name evidence="2" type="ORF">D3880_21635</name>
</gene>
<dbReference type="InterPro" id="IPR037401">
    <property type="entry name" value="SnoaL-like"/>
</dbReference>
<dbReference type="Pfam" id="PF13474">
    <property type="entry name" value="SnoaL_3"/>
    <property type="match status" value="1"/>
</dbReference>
<dbReference type="OrthoDB" id="9812295at2"/>
<dbReference type="SUPFAM" id="SSF54427">
    <property type="entry name" value="NTF2-like"/>
    <property type="match status" value="1"/>
</dbReference>
<dbReference type="AlphaFoldDB" id="A0A385Z6D2"/>
<evidence type="ECO:0000259" key="1">
    <source>
        <dbReference type="Pfam" id="PF13474"/>
    </source>
</evidence>
<dbReference type="RefSeq" id="WP_119895466.1">
    <property type="nucleotide sequence ID" value="NZ_CP032419.1"/>
</dbReference>
<sequence>MNTATQLKNDHDQIHELLDTWVKGFLAKDVATVISTYAEDIIAFDAIAQLQFKGREAYRKHWQACMAMCPGKPTYEVREQHIDISGDLGLAHYLCYCGGTDANGQPQGCWMRVTQGFRKQAGRWLIVHEHFSMPFDMESGKAIFDAQP</sequence>
<evidence type="ECO:0000313" key="3">
    <source>
        <dbReference type="Proteomes" id="UP000265560"/>
    </source>
</evidence>
<keyword evidence="3" id="KW-1185">Reference proteome</keyword>
<name>A0A385Z6D2_9PSED</name>
<dbReference type="Proteomes" id="UP000265560">
    <property type="component" value="Chromosome"/>
</dbReference>
<proteinExistence type="predicted"/>
<feature type="domain" description="SnoaL-like" evidence="1">
    <location>
        <begin position="14"/>
        <end position="135"/>
    </location>
</feature>
<reference evidence="3" key="1">
    <citation type="submission" date="2018-09" db="EMBL/GenBank/DDBJ databases">
        <authorList>
            <person name="Zhu H."/>
        </authorList>
    </citation>
    <scope>NUCLEOTIDE SEQUENCE [LARGE SCALE GENOMIC DNA]</scope>
    <source>
        <strain evidence="3">K2W31S-8</strain>
    </source>
</reference>
<evidence type="ECO:0000313" key="2">
    <source>
        <dbReference type="EMBL" id="AYC34815.1"/>
    </source>
</evidence>
<accession>A0A385Z6D2</accession>
<dbReference type="InterPro" id="IPR032710">
    <property type="entry name" value="NTF2-like_dom_sf"/>
</dbReference>
<dbReference type="EMBL" id="CP032419">
    <property type="protein sequence ID" value="AYC34815.1"/>
    <property type="molecule type" value="Genomic_DNA"/>
</dbReference>
<protein>
    <submittedName>
        <fullName evidence="2">DUF4440 domain-containing protein</fullName>
    </submittedName>
</protein>
<dbReference type="KEGG" id="pcav:D3880_21635"/>